<reference evidence="3 4" key="2">
    <citation type="submission" date="2023-10" db="EMBL/GenBank/DDBJ databases">
        <authorList>
            <person name="Han X.F."/>
        </authorList>
    </citation>
    <scope>NUCLEOTIDE SEQUENCE [LARGE SCALE GENOMIC DNA]</scope>
    <source>
        <strain evidence="3 4">KCTC 39840</strain>
    </source>
</reference>
<gene>
    <name evidence="3" type="ORF">R7226_28155</name>
</gene>
<evidence type="ECO:0000313" key="3">
    <source>
        <dbReference type="EMBL" id="MDW5598264.1"/>
    </source>
</evidence>
<name>A0ABU4I1U1_9ACTN</name>
<dbReference type="EMBL" id="JAWSTH010000129">
    <property type="protein sequence ID" value="MDW5598264.1"/>
    <property type="molecule type" value="Genomic_DNA"/>
</dbReference>
<feature type="compositionally biased region" description="Basic and acidic residues" evidence="2">
    <location>
        <begin position="63"/>
        <end position="81"/>
    </location>
</feature>
<dbReference type="PANTHER" id="PTHR35377">
    <property type="entry name" value="ANTITOXIN VAPB49-RELATED-RELATED"/>
    <property type="match status" value="1"/>
</dbReference>
<dbReference type="InterPro" id="IPR051416">
    <property type="entry name" value="phD-YefM_TA_antitoxins"/>
</dbReference>
<comment type="caution">
    <text evidence="3">The sequence shown here is derived from an EMBL/GenBank/DDBJ whole genome shotgun (WGS) entry which is preliminary data.</text>
</comment>
<dbReference type="Proteomes" id="UP001284601">
    <property type="component" value="Unassembled WGS sequence"/>
</dbReference>
<dbReference type="SUPFAM" id="SSF143120">
    <property type="entry name" value="YefM-like"/>
    <property type="match status" value="1"/>
</dbReference>
<evidence type="ECO:0000256" key="1">
    <source>
        <dbReference type="ARBA" id="ARBA00009981"/>
    </source>
</evidence>
<accession>A0ABU4I1U1</accession>
<comment type="similarity">
    <text evidence="1">Belongs to the phD/YefM antitoxin family.</text>
</comment>
<proteinExistence type="inferred from homology"/>
<feature type="region of interest" description="Disordered" evidence="2">
    <location>
        <begin position="63"/>
        <end position="95"/>
    </location>
</feature>
<evidence type="ECO:0000256" key="2">
    <source>
        <dbReference type="SAM" id="MobiDB-lite"/>
    </source>
</evidence>
<evidence type="ECO:0000313" key="4">
    <source>
        <dbReference type="Proteomes" id="UP001284601"/>
    </source>
</evidence>
<dbReference type="PANTHER" id="PTHR35377:SF5">
    <property type="entry name" value="ANTITOXIN VAPB46"/>
    <property type="match status" value="1"/>
</dbReference>
<dbReference type="NCBIfam" id="TIGR01552">
    <property type="entry name" value="phd_fam"/>
    <property type="match status" value="1"/>
</dbReference>
<dbReference type="RefSeq" id="WP_318600781.1">
    <property type="nucleotide sequence ID" value="NZ_JAWSTH010000129.1"/>
</dbReference>
<protein>
    <submittedName>
        <fullName evidence="3">Type II toxin-antitoxin system prevent-host-death family antitoxin</fullName>
    </submittedName>
</protein>
<sequence length="95" mass="10704">MTPHRTALKREVGVRELHDQLSRYVRHAAEGGEVFVTMRGQRVARLSPLESGDPLADLRARGLLREPARPKRPAGERRRLSAEASVSDLVAEQRR</sequence>
<keyword evidence="4" id="KW-1185">Reference proteome</keyword>
<organism evidence="3 4">
    <name type="scientific">Conexibacter stalactiti</name>
    <dbReference type="NCBI Taxonomy" id="1940611"/>
    <lineage>
        <taxon>Bacteria</taxon>
        <taxon>Bacillati</taxon>
        <taxon>Actinomycetota</taxon>
        <taxon>Thermoleophilia</taxon>
        <taxon>Solirubrobacterales</taxon>
        <taxon>Conexibacteraceae</taxon>
        <taxon>Conexibacter</taxon>
    </lineage>
</organism>
<dbReference type="InterPro" id="IPR036165">
    <property type="entry name" value="YefM-like_sf"/>
</dbReference>
<reference evidence="4" key="1">
    <citation type="submission" date="2023-07" db="EMBL/GenBank/DDBJ databases">
        <title>Conexibacter stalactiti sp. nov., isolated from stalactites in a lava cave and emended description of the genus Conexibacter.</title>
        <authorList>
            <person name="Lee S.D."/>
        </authorList>
    </citation>
    <scope>NUCLEOTIDE SEQUENCE [LARGE SCALE GENOMIC DNA]</scope>
    <source>
        <strain evidence="4">KCTC 39840</strain>
    </source>
</reference>